<dbReference type="Proteomes" id="UP000332933">
    <property type="component" value="Unassembled WGS sequence"/>
</dbReference>
<protein>
    <submittedName>
        <fullName evidence="7">Aste57867_8358 protein</fullName>
    </submittedName>
</protein>
<proteinExistence type="predicted"/>
<feature type="compositionally biased region" description="Low complexity" evidence="4">
    <location>
        <begin position="84"/>
        <end position="93"/>
    </location>
</feature>
<evidence type="ECO:0000256" key="3">
    <source>
        <dbReference type="PROSITE-ProRule" id="PRU00649"/>
    </source>
</evidence>
<dbReference type="Pfam" id="PF08711">
    <property type="entry name" value="Med26"/>
    <property type="match status" value="1"/>
</dbReference>
<gene>
    <name evidence="7" type="primary">Aste57867_8358</name>
    <name evidence="6" type="ORF">As57867_008326</name>
    <name evidence="7" type="ORF">ASTE57867_8358</name>
</gene>
<evidence type="ECO:0000259" key="5">
    <source>
        <dbReference type="PROSITE" id="PS51319"/>
    </source>
</evidence>
<evidence type="ECO:0000256" key="1">
    <source>
        <dbReference type="ARBA" id="ARBA00004123"/>
    </source>
</evidence>
<sequence length="540" mass="60599">MANGMWTRMGASGSSVVIVPKTISKELEDKIRVCIEQYMKKAKAEDARSLKLVRLHVEKTLSLSLTHHKDVLKRLMHAMLQRGPTTSMPSTPSRPEITIPKSSSKWWKQDERREGLIMGLHRLYHYATENTECCMDVVQSLCDLAPVIADREIQQLITVYSRQLGSLVMGKDLHPEWLSGANPSPLQVLAAISSMHTLERIGLQHSRSAELRAFLSTVPYTPQDYFGWDPENSCPSSDAKQSSFQKLSNSLTMLFYAYSLDLPLGCTYSSVLKWLSVFYPYQGPATLSEIEYIDQCYCVCRVILTLTNWGSLQIAVDMMPNEYYFLQAHLDVHIGRGDTHLIGEITRALKCFGASADRGVAYALCFPHSFVQTNEASPDEVVHKASVALYALSEPCFVGYGPAIPNEQVLAILQRNASTEQHRRVDNSELFESDLKRSQMKQALRKLMDKAATMDVKLIPLDDNLQRIQLVLESTADVKTLDMRLAMKMLQDLNAMKLTVETLKETGLGRSVNKLRKHPADAVATASQALVAKWKKELLG</sequence>
<dbReference type="Gene3D" id="1.20.930.10">
    <property type="entry name" value="Conserved domain common to transcription factors TFIIS, elongin A, CRSP70"/>
    <property type="match status" value="1"/>
</dbReference>
<accession>A0A485KK09</accession>
<dbReference type="GO" id="GO:0005634">
    <property type="term" value="C:nucleus"/>
    <property type="evidence" value="ECO:0007669"/>
    <property type="project" value="UniProtKB-SubCell"/>
</dbReference>
<dbReference type="SUPFAM" id="SSF47676">
    <property type="entry name" value="Conserved domain common to transcription factors TFIIS, elongin A, CRSP70"/>
    <property type="match status" value="1"/>
</dbReference>
<name>A0A485KK09_9STRA</name>
<keyword evidence="8" id="KW-1185">Reference proteome</keyword>
<organism evidence="7 8">
    <name type="scientific">Aphanomyces stellatus</name>
    <dbReference type="NCBI Taxonomy" id="120398"/>
    <lineage>
        <taxon>Eukaryota</taxon>
        <taxon>Sar</taxon>
        <taxon>Stramenopiles</taxon>
        <taxon>Oomycota</taxon>
        <taxon>Saprolegniomycetes</taxon>
        <taxon>Saprolegniales</taxon>
        <taxon>Verrucalvaceae</taxon>
        <taxon>Aphanomyces</taxon>
    </lineage>
</organism>
<dbReference type="EMBL" id="CAADRA010005122">
    <property type="protein sequence ID" value="VFT85244.1"/>
    <property type="molecule type" value="Genomic_DNA"/>
</dbReference>
<dbReference type="OrthoDB" id="21513at2759"/>
<dbReference type="PROSITE" id="PS51319">
    <property type="entry name" value="TFIIS_N"/>
    <property type="match status" value="1"/>
</dbReference>
<dbReference type="AlphaFoldDB" id="A0A485KK09"/>
<dbReference type="InterPro" id="IPR003617">
    <property type="entry name" value="TFIIS/CRSP70_N_sub"/>
</dbReference>
<comment type="subcellular location">
    <subcellularLocation>
        <location evidence="1 3">Nucleus</location>
    </subcellularLocation>
</comment>
<evidence type="ECO:0000313" key="8">
    <source>
        <dbReference type="Proteomes" id="UP000332933"/>
    </source>
</evidence>
<evidence type="ECO:0000313" key="6">
    <source>
        <dbReference type="EMBL" id="KAF0701135.1"/>
    </source>
</evidence>
<evidence type="ECO:0000256" key="4">
    <source>
        <dbReference type="SAM" id="MobiDB-lite"/>
    </source>
</evidence>
<dbReference type="InterPro" id="IPR017923">
    <property type="entry name" value="TFIIS_N"/>
</dbReference>
<dbReference type="InterPro" id="IPR035441">
    <property type="entry name" value="TFIIS/LEDGF_dom_sf"/>
</dbReference>
<dbReference type="EMBL" id="VJMH01005101">
    <property type="protein sequence ID" value="KAF0701135.1"/>
    <property type="molecule type" value="Genomic_DNA"/>
</dbReference>
<feature type="domain" description="TFIIS N-terminal" evidence="5">
    <location>
        <begin position="466"/>
        <end position="540"/>
    </location>
</feature>
<dbReference type="SMART" id="SM00509">
    <property type="entry name" value="TFS2N"/>
    <property type="match status" value="1"/>
</dbReference>
<feature type="region of interest" description="Disordered" evidence="4">
    <location>
        <begin position="83"/>
        <end position="102"/>
    </location>
</feature>
<keyword evidence="2 3" id="KW-0539">Nucleus</keyword>
<dbReference type="CDD" id="cd00183">
    <property type="entry name" value="TFIIS_I"/>
    <property type="match status" value="1"/>
</dbReference>
<dbReference type="PANTHER" id="PTHR47210:SF1">
    <property type="entry name" value="MEDIATOR OF RNA POLYMERASE II TRANSCRIPTION SUBUNIT 26C-RELATED"/>
    <property type="match status" value="1"/>
</dbReference>
<evidence type="ECO:0000256" key="2">
    <source>
        <dbReference type="ARBA" id="ARBA00023242"/>
    </source>
</evidence>
<reference evidence="6" key="2">
    <citation type="submission" date="2019-06" db="EMBL/GenBank/DDBJ databases">
        <title>Genomics analysis of Aphanomyces spp. identifies a new class of oomycete effector associated with host adaptation.</title>
        <authorList>
            <person name="Gaulin E."/>
        </authorList>
    </citation>
    <scope>NUCLEOTIDE SEQUENCE</scope>
    <source>
        <strain evidence="6">CBS 578.67</strain>
    </source>
</reference>
<dbReference type="PANTHER" id="PTHR47210">
    <property type="entry name" value="MEDIATOR OF RNA POLYMERASE II TRANSCRIPTION SUBUNIT 26C-RELATED"/>
    <property type="match status" value="1"/>
</dbReference>
<dbReference type="InterPro" id="IPR044790">
    <property type="entry name" value="MD26C-like"/>
</dbReference>
<evidence type="ECO:0000313" key="7">
    <source>
        <dbReference type="EMBL" id="VFT85244.1"/>
    </source>
</evidence>
<reference evidence="7 8" key="1">
    <citation type="submission" date="2019-03" db="EMBL/GenBank/DDBJ databases">
        <authorList>
            <person name="Gaulin E."/>
            <person name="Dumas B."/>
        </authorList>
    </citation>
    <scope>NUCLEOTIDE SEQUENCE [LARGE SCALE GENOMIC DNA]</scope>
    <source>
        <strain evidence="7">CBS 568.67</strain>
    </source>
</reference>